<evidence type="ECO:0000313" key="6">
    <source>
        <dbReference type="EMBL" id="MFL0168625.1"/>
    </source>
</evidence>
<keyword evidence="2 5" id="KW-0812">Transmembrane</keyword>
<evidence type="ECO:0000256" key="3">
    <source>
        <dbReference type="ARBA" id="ARBA00022989"/>
    </source>
</evidence>
<organism evidence="6 7">
    <name type="scientific">Candidatus Clostridium helianthi</name>
    <dbReference type="NCBI Taxonomy" id="3381660"/>
    <lineage>
        <taxon>Bacteria</taxon>
        <taxon>Bacillati</taxon>
        <taxon>Bacillota</taxon>
        <taxon>Clostridia</taxon>
        <taxon>Eubacteriales</taxon>
        <taxon>Clostridiaceae</taxon>
        <taxon>Clostridium</taxon>
    </lineage>
</organism>
<proteinExistence type="predicted"/>
<evidence type="ECO:0000256" key="5">
    <source>
        <dbReference type="SAM" id="Phobius"/>
    </source>
</evidence>
<gene>
    <name evidence="6" type="ORF">ACJDTP_26545</name>
</gene>
<evidence type="ECO:0000256" key="2">
    <source>
        <dbReference type="ARBA" id="ARBA00022692"/>
    </source>
</evidence>
<protein>
    <submittedName>
        <fullName evidence="6">AEC family transporter</fullName>
    </submittedName>
</protein>
<sequence>LFYAVLILFHIDPLVTAIIVIMGAMPAGTSTAMLAQKYNGNAQFGSKLVVLSTFFSLFTIPILSLVLK</sequence>
<dbReference type="InterPro" id="IPR004776">
    <property type="entry name" value="Mem_transp_PIN-like"/>
</dbReference>
<feature type="transmembrane region" description="Helical" evidence="5">
    <location>
        <begin position="48"/>
        <end position="67"/>
    </location>
</feature>
<feature type="transmembrane region" description="Helical" evidence="5">
    <location>
        <begin position="6"/>
        <end position="27"/>
    </location>
</feature>
<keyword evidence="3 5" id="KW-1133">Transmembrane helix</keyword>
<dbReference type="Proteomes" id="UP001623600">
    <property type="component" value="Unassembled WGS sequence"/>
</dbReference>
<dbReference type="Gene3D" id="1.20.1530.20">
    <property type="match status" value="1"/>
</dbReference>
<dbReference type="InterPro" id="IPR038770">
    <property type="entry name" value="Na+/solute_symporter_sf"/>
</dbReference>
<dbReference type="Pfam" id="PF03547">
    <property type="entry name" value="Mem_trans"/>
    <property type="match status" value="1"/>
</dbReference>
<evidence type="ECO:0000256" key="1">
    <source>
        <dbReference type="ARBA" id="ARBA00004141"/>
    </source>
</evidence>
<dbReference type="EMBL" id="JBJIAB010000066">
    <property type="protein sequence ID" value="MFL0168625.1"/>
    <property type="molecule type" value="Genomic_DNA"/>
</dbReference>
<comment type="caution">
    <text evidence="6">The sequence shown here is derived from an EMBL/GenBank/DDBJ whole genome shotgun (WGS) entry which is preliminary data.</text>
</comment>
<evidence type="ECO:0000313" key="7">
    <source>
        <dbReference type="Proteomes" id="UP001623600"/>
    </source>
</evidence>
<feature type="non-terminal residue" evidence="6">
    <location>
        <position position="1"/>
    </location>
</feature>
<accession>A0ABW8SEJ0</accession>
<keyword evidence="4 5" id="KW-0472">Membrane</keyword>
<keyword evidence="7" id="KW-1185">Reference proteome</keyword>
<dbReference type="RefSeq" id="WP_406762889.1">
    <property type="nucleotide sequence ID" value="NZ_JBJIAB010000066.1"/>
</dbReference>
<comment type="subcellular location">
    <subcellularLocation>
        <location evidence="1">Membrane</location>
        <topology evidence="1">Multi-pass membrane protein</topology>
    </subcellularLocation>
</comment>
<evidence type="ECO:0000256" key="4">
    <source>
        <dbReference type="ARBA" id="ARBA00023136"/>
    </source>
</evidence>
<name>A0ABW8SEJ0_9CLOT</name>
<reference evidence="6 7" key="1">
    <citation type="submission" date="2024-11" db="EMBL/GenBank/DDBJ databases">
        <authorList>
            <person name="Heng Y.C."/>
            <person name="Lim A.C.H."/>
            <person name="Lee J.K.Y."/>
            <person name="Kittelmann S."/>
        </authorList>
    </citation>
    <scope>NUCLEOTIDE SEQUENCE [LARGE SCALE GENOMIC DNA]</scope>
    <source>
        <strain evidence="6 7">WILCCON 0112</strain>
    </source>
</reference>